<dbReference type="EMBL" id="JASCZI010032158">
    <property type="protein sequence ID" value="MED6127949.1"/>
    <property type="molecule type" value="Genomic_DNA"/>
</dbReference>
<keyword evidence="2" id="KW-1185">Reference proteome</keyword>
<organism evidence="1 2">
    <name type="scientific">Stylosanthes scabra</name>
    <dbReference type="NCBI Taxonomy" id="79078"/>
    <lineage>
        <taxon>Eukaryota</taxon>
        <taxon>Viridiplantae</taxon>
        <taxon>Streptophyta</taxon>
        <taxon>Embryophyta</taxon>
        <taxon>Tracheophyta</taxon>
        <taxon>Spermatophyta</taxon>
        <taxon>Magnoliopsida</taxon>
        <taxon>eudicotyledons</taxon>
        <taxon>Gunneridae</taxon>
        <taxon>Pentapetalae</taxon>
        <taxon>rosids</taxon>
        <taxon>fabids</taxon>
        <taxon>Fabales</taxon>
        <taxon>Fabaceae</taxon>
        <taxon>Papilionoideae</taxon>
        <taxon>50 kb inversion clade</taxon>
        <taxon>dalbergioids sensu lato</taxon>
        <taxon>Dalbergieae</taxon>
        <taxon>Pterocarpus clade</taxon>
        <taxon>Stylosanthes</taxon>
    </lineage>
</organism>
<evidence type="ECO:0000313" key="1">
    <source>
        <dbReference type="EMBL" id="MED6127949.1"/>
    </source>
</evidence>
<name>A0ABU6RVJ7_9FABA</name>
<dbReference type="Proteomes" id="UP001341840">
    <property type="component" value="Unassembled WGS sequence"/>
</dbReference>
<accession>A0ABU6RVJ7</accession>
<protein>
    <submittedName>
        <fullName evidence="1">Uncharacterized protein</fullName>
    </submittedName>
</protein>
<sequence>MSRVCLDPSWEPLFIGMLRRERIGHAPKFKQLAPEKQHQIHAMGYRWTKGGTIRVISNPRIQIEFRWESCISTEKMATNTGIRPVNLWAMLYTSATMGKKDRMFDANATQELCTIALLLCIRVARSATVITVLWASLASVFSDRIA</sequence>
<gene>
    <name evidence="1" type="ORF">PIB30_092933</name>
</gene>
<evidence type="ECO:0000313" key="2">
    <source>
        <dbReference type="Proteomes" id="UP001341840"/>
    </source>
</evidence>
<reference evidence="1 2" key="1">
    <citation type="journal article" date="2023" name="Plants (Basel)">
        <title>Bridging the Gap: Combining Genomics and Transcriptomics Approaches to Understand Stylosanthes scabra, an Orphan Legume from the Brazilian Caatinga.</title>
        <authorList>
            <person name="Ferreira-Neto J.R.C."/>
            <person name="da Silva M.D."/>
            <person name="Binneck E."/>
            <person name="de Melo N.F."/>
            <person name="da Silva R.H."/>
            <person name="de Melo A.L.T.M."/>
            <person name="Pandolfi V."/>
            <person name="Bustamante F.O."/>
            <person name="Brasileiro-Vidal A.C."/>
            <person name="Benko-Iseppon A.M."/>
        </authorList>
    </citation>
    <scope>NUCLEOTIDE SEQUENCE [LARGE SCALE GENOMIC DNA]</scope>
    <source>
        <tissue evidence="1">Leaves</tissue>
    </source>
</reference>
<proteinExistence type="predicted"/>
<comment type="caution">
    <text evidence="1">The sequence shown here is derived from an EMBL/GenBank/DDBJ whole genome shotgun (WGS) entry which is preliminary data.</text>
</comment>